<dbReference type="AlphaFoldDB" id="A0A7J7S7V4"/>
<dbReference type="Gene3D" id="3.15.10.10">
    <property type="entry name" value="Bactericidal permeability-increasing protein, domain 1"/>
    <property type="match status" value="1"/>
</dbReference>
<dbReference type="InterPro" id="IPR051902">
    <property type="entry name" value="BPI_fold-superfamily_member"/>
</dbReference>
<dbReference type="GO" id="GO:0005576">
    <property type="term" value="C:extracellular region"/>
    <property type="evidence" value="ECO:0007669"/>
    <property type="project" value="UniProtKB-SubCell"/>
</dbReference>
<dbReference type="PANTHER" id="PTHR47015">
    <property type="entry name" value="BPI FOLD-CONTAINING FAMILY A MEMBER 1"/>
    <property type="match status" value="1"/>
</dbReference>
<reference evidence="5 6" key="1">
    <citation type="journal article" date="2020" name="Nature">
        <title>Six reference-quality genomes reveal evolution of bat adaptations.</title>
        <authorList>
            <person name="Jebb D."/>
            <person name="Huang Z."/>
            <person name="Pippel M."/>
            <person name="Hughes G.M."/>
            <person name="Lavrichenko K."/>
            <person name="Devanna P."/>
            <person name="Winkler S."/>
            <person name="Jermiin L.S."/>
            <person name="Skirmuntt E.C."/>
            <person name="Katzourakis A."/>
            <person name="Burkitt-Gray L."/>
            <person name="Ray D.A."/>
            <person name="Sullivan K.A.M."/>
            <person name="Roscito J.G."/>
            <person name="Kirilenko B.M."/>
            <person name="Davalos L.M."/>
            <person name="Corthals A.P."/>
            <person name="Power M.L."/>
            <person name="Jones G."/>
            <person name="Ransome R.D."/>
            <person name="Dechmann D.K.N."/>
            <person name="Locatelli A.G."/>
            <person name="Puechmaille S.J."/>
            <person name="Fedrigo O."/>
            <person name="Jarvis E.D."/>
            <person name="Hiller M."/>
            <person name="Vernes S.C."/>
            <person name="Myers E.W."/>
            <person name="Teeling E.C."/>
        </authorList>
    </citation>
    <scope>NUCLEOTIDE SEQUENCE [LARGE SCALE GENOMIC DNA]</scope>
    <source>
        <strain evidence="5">MRhiFer1</strain>
        <tissue evidence="5">Lung</tissue>
    </source>
</reference>
<dbReference type="Pfam" id="PF01273">
    <property type="entry name" value="LBP_BPI_CETP"/>
    <property type="match status" value="1"/>
</dbReference>
<sequence>MLMDFRDSVENFINMPINELIVDIPLSPKDMVQVKDFQILPVSLKKYPDDTKADLNVPFRFSVVLNLPGFDPLTFHMGMDVKIELYLEKNKDGNYQLNFSHCSFVPESLWIQLESSGLATKLITENRQRKLKILIANKLGAFVSIQTQITSFS</sequence>
<comment type="similarity">
    <text evidence="2">Belongs to the BPI/LBP/Plunc superfamily. Plunc family.</text>
</comment>
<gene>
    <name evidence="5" type="ORF">mRhiFer1_009241</name>
</gene>
<dbReference type="EMBL" id="JACAGC010000023">
    <property type="protein sequence ID" value="KAF6284482.1"/>
    <property type="molecule type" value="Genomic_DNA"/>
</dbReference>
<evidence type="ECO:0000313" key="5">
    <source>
        <dbReference type="EMBL" id="KAF6284482.1"/>
    </source>
</evidence>
<evidence type="ECO:0000313" key="6">
    <source>
        <dbReference type="Proteomes" id="UP000585614"/>
    </source>
</evidence>
<proteinExistence type="inferred from homology"/>
<evidence type="ECO:0000256" key="1">
    <source>
        <dbReference type="ARBA" id="ARBA00004613"/>
    </source>
</evidence>
<dbReference type="PANTHER" id="PTHR47015:SF3">
    <property type="entry name" value="BPIFA4P PROTEIN-RELATED"/>
    <property type="match status" value="1"/>
</dbReference>
<accession>A0A7J7S7V4</accession>
<comment type="caution">
    <text evidence="5">The sequence shown here is derived from an EMBL/GenBank/DDBJ whole genome shotgun (WGS) entry which is preliminary data.</text>
</comment>
<feature type="domain" description="Lipid-binding serum glycoprotein N-terminal" evidence="4">
    <location>
        <begin position="32"/>
        <end position="139"/>
    </location>
</feature>
<keyword evidence="3" id="KW-0964">Secreted</keyword>
<name>A0A7J7S7V4_RHIFE</name>
<dbReference type="SUPFAM" id="SSF55394">
    <property type="entry name" value="Bactericidal permeability-increasing protein, BPI"/>
    <property type="match status" value="1"/>
</dbReference>
<protein>
    <recommendedName>
        <fullName evidence="4">Lipid-binding serum glycoprotein N-terminal domain-containing protein</fullName>
    </recommendedName>
</protein>
<evidence type="ECO:0000259" key="4">
    <source>
        <dbReference type="Pfam" id="PF01273"/>
    </source>
</evidence>
<dbReference type="GO" id="GO:0008289">
    <property type="term" value="F:lipid binding"/>
    <property type="evidence" value="ECO:0007669"/>
    <property type="project" value="InterPro"/>
</dbReference>
<comment type="subcellular location">
    <subcellularLocation>
        <location evidence="1">Secreted</location>
    </subcellularLocation>
</comment>
<dbReference type="InterPro" id="IPR017943">
    <property type="entry name" value="Bactericidal_perm-incr_a/b_dom"/>
</dbReference>
<organism evidence="5 6">
    <name type="scientific">Rhinolophus ferrumequinum</name>
    <name type="common">Greater horseshoe bat</name>
    <dbReference type="NCBI Taxonomy" id="59479"/>
    <lineage>
        <taxon>Eukaryota</taxon>
        <taxon>Metazoa</taxon>
        <taxon>Chordata</taxon>
        <taxon>Craniata</taxon>
        <taxon>Vertebrata</taxon>
        <taxon>Euteleostomi</taxon>
        <taxon>Mammalia</taxon>
        <taxon>Eutheria</taxon>
        <taxon>Laurasiatheria</taxon>
        <taxon>Chiroptera</taxon>
        <taxon>Yinpterochiroptera</taxon>
        <taxon>Rhinolophoidea</taxon>
        <taxon>Rhinolophidae</taxon>
        <taxon>Rhinolophinae</taxon>
        <taxon>Rhinolophus</taxon>
    </lineage>
</organism>
<dbReference type="Proteomes" id="UP000585614">
    <property type="component" value="Unassembled WGS sequence"/>
</dbReference>
<dbReference type="InterPro" id="IPR017942">
    <property type="entry name" value="Lipid-bd_serum_glycop_N"/>
</dbReference>
<evidence type="ECO:0000256" key="3">
    <source>
        <dbReference type="ARBA" id="ARBA00022525"/>
    </source>
</evidence>
<evidence type="ECO:0000256" key="2">
    <source>
        <dbReference type="ARBA" id="ARBA00009020"/>
    </source>
</evidence>
<dbReference type="GO" id="GO:0043129">
    <property type="term" value="P:surfactant homeostasis"/>
    <property type="evidence" value="ECO:0007669"/>
    <property type="project" value="TreeGrafter"/>
</dbReference>